<dbReference type="InterPro" id="IPR051089">
    <property type="entry name" value="prtT"/>
</dbReference>
<evidence type="ECO:0000256" key="3">
    <source>
        <dbReference type="ARBA" id="ARBA00023125"/>
    </source>
</evidence>
<dbReference type="Proteomes" id="UP000279259">
    <property type="component" value="Unassembled WGS sequence"/>
</dbReference>
<dbReference type="CDD" id="cd12148">
    <property type="entry name" value="fungal_TF_MHR"/>
    <property type="match status" value="1"/>
</dbReference>
<dbReference type="AlphaFoldDB" id="A0A427YJE6"/>
<dbReference type="PANTHER" id="PTHR31845">
    <property type="entry name" value="FINGER DOMAIN PROTEIN, PUTATIVE-RELATED"/>
    <property type="match status" value="1"/>
</dbReference>
<reference evidence="7 8" key="1">
    <citation type="submission" date="2018-11" db="EMBL/GenBank/DDBJ databases">
        <title>Genome sequence of Saitozyma podzolica DSM 27192.</title>
        <authorList>
            <person name="Aliyu H."/>
            <person name="Gorte O."/>
            <person name="Ochsenreither K."/>
        </authorList>
    </citation>
    <scope>NUCLEOTIDE SEQUENCE [LARGE SCALE GENOMIC DNA]</scope>
    <source>
        <strain evidence="7 8">DSM 27192</strain>
    </source>
</reference>
<feature type="region of interest" description="Disordered" evidence="6">
    <location>
        <begin position="72"/>
        <end position="94"/>
    </location>
</feature>
<evidence type="ECO:0000256" key="4">
    <source>
        <dbReference type="ARBA" id="ARBA00023163"/>
    </source>
</evidence>
<dbReference type="GO" id="GO:0000981">
    <property type="term" value="F:DNA-binding transcription factor activity, RNA polymerase II-specific"/>
    <property type="evidence" value="ECO:0007669"/>
    <property type="project" value="TreeGrafter"/>
</dbReference>
<dbReference type="EMBL" id="RSCD01000008">
    <property type="protein sequence ID" value="RSH91187.1"/>
    <property type="molecule type" value="Genomic_DNA"/>
</dbReference>
<keyword evidence="3" id="KW-0238">DNA-binding</keyword>
<comment type="caution">
    <text evidence="7">The sequence shown here is derived from an EMBL/GenBank/DDBJ whole genome shotgun (WGS) entry which is preliminary data.</text>
</comment>
<name>A0A427YJE6_9TREE</name>
<protein>
    <recommendedName>
        <fullName evidence="9">Transcription factor domain-containing protein</fullName>
    </recommendedName>
</protein>
<comment type="subcellular location">
    <subcellularLocation>
        <location evidence="1">Nucleus</location>
    </subcellularLocation>
</comment>
<evidence type="ECO:0000313" key="8">
    <source>
        <dbReference type="Proteomes" id="UP000279259"/>
    </source>
</evidence>
<dbReference type="GO" id="GO:0005634">
    <property type="term" value="C:nucleus"/>
    <property type="evidence" value="ECO:0007669"/>
    <property type="project" value="UniProtKB-SubCell"/>
</dbReference>
<evidence type="ECO:0000256" key="5">
    <source>
        <dbReference type="ARBA" id="ARBA00023242"/>
    </source>
</evidence>
<sequence>MPAQPPAPVPANVAVPVGAGVLPVVSMQHNLFSRGNDAPQLQQHPVVTAGSVPLLPAPSSSPLLMVNAAAPPPAAVHPGSSTTVTPTSTHHVQTAAPRLDVSEYLDPPLPAATLLEGTTPVPLAVLPVVEEPARKPAGNPITLGFISRLEATPLVNLFHWHLNPIIALLDPHLHTLDFMSETSSELLTAVLAASAKFFRPDLYPDLLEHAQALINRAIGVGACDIGIVQCLMIVVCWKAPTDRSAFIKVGMAIRLGYQHGWYLPSTRVLPDNERGARLLLNQERTWLCLACFDRKYARSFKMPTMIRSHELRDPETWAREHLHLDTPMDMQLACSLEVTTVHEYFERLSRSPGLDREFWSVTLTDLGAEQERKMHKWFTDTEGRKYLNDQSRLSLKLMTLDSMLTIKKRALEWNVGPDGGVGDCLAVISQIVDQIDALADAGMLTFMHDVTSCALSEATLLIYKVQMFWRLTANQKTLAIGFIKRLHAICIRAANGNETAATAFIARFTQRTLRSLSLESKAPSRAASPTGAEEAGPTMVDQDFMADLDEFLASTNVFTDTARDDEQYWLSLFAPTVGDGASRSFDLLQ</sequence>
<evidence type="ECO:0000256" key="6">
    <source>
        <dbReference type="SAM" id="MobiDB-lite"/>
    </source>
</evidence>
<evidence type="ECO:0000256" key="2">
    <source>
        <dbReference type="ARBA" id="ARBA00023015"/>
    </source>
</evidence>
<dbReference type="GO" id="GO:0000976">
    <property type="term" value="F:transcription cis-regulatory region binding"/>
    <property type="evidence" value="ECO:0007669"/>
    <property type="project" value="TreeGrafter"/>
</dbReference>
<dbReference type="PANTHER" id="PTHR31845:SF19">
    <property type="entry name" value="TRANSCRIPTION FACTOR DOMAIN-CONTAINING PROTEIN"/>
    <property type="match status" value="1"/>
</dbReference>
<keyword evidence="4" id="KW-0804">Transcription</keyword>
<keyword evidence="2" id="KW-0805">Transcription regulation</keyword>
<proteinExistence type="predicted"/>
<evidence type="ECO:0000313" key="7">
    <source>
        <dbReference type="EMBL" id="RSH91187.1"/>
    </source>
</evidence>
<dbReference type="STRING" id="1890683.A0A427YJE6"/>
<accession>A0A427YJE6</accession>
<gene>
    <name evidence="7" type="ORF">EHS25_009486</name>
</gene>
<dbReference type="OrthoDB" id="3163292at2759"/>
<keyword evidence="5" id="KW-0539">Nucleus</keyword>
<evidence type="ECO:0008006" key="9">
    <source>
        <dbReference type="Google" id="ProtNLM"/>
    </source>
</evidence>
<evidence type="ECO:0000256" key="1">
    <source>
        <dbReference type="ARBA" id="ARBA00004123"/>
    </source>
</evidence>
<organism evidence="7 8">
    <name type="scientific">Saitozyma podzolica</name>
    <dbReference type="NCBI Taxonomy" id="1890683"/>
    <lineage>
        <taxon>Eukaryota</taxon>
        <taxon>Fungi</taxon>
        <taxon>Dikarya</taxon>
        <taxon>Basidiomycota</taxon>
        <taxon>Agaricomycotina</taxon>
        <taxon>Tremellomycetes</taxon>
        <taxon>Tremellales</taxon>
        <taxon>Trimorphomycetaceae</taxon>
        <taxon>Saitozyma</taxon>
    </lineage>
</organism>
<keyword evidence="8" id="KW-1185">Reference proteome</keyword>
<feature type="compositionally biased region" description="Low complexity" evidence="6">
    <location>
        <begin position="76"/>
        <end position="94"/>
    </location>
</feature>